<keyword evidence="2" id="KW-0805">Transcription regulation</keyword>
<feature type="domain" description="Xylanolytic transcriptional activator regulatory" evidence="6">
    <location>
        <begin position="263"/>
        <end position="335"/>
    </location>
</feature>
<dbReference type="Proteomes" id="UP000509510">
    <property type="component" value="Chromosome II"/>
</dbReference>
<name>A0A7H8QT48_TALRU</name>
<dbReference type="SMART" id="SM00906">
    <property type="entry name" value="Fungal_trans"/>
    <property type="match status" value="1"/>
</dbReference>
<dbReference type="CDD" id="cd12148">
    <property type="entry name" value="fungal_TF_MHR"/>
    <property type="match status" value="1"/>
</dbReference>
<dbReference type="PANTHER" id="PTHR31001">
    <property type="entry name" value="UNCHARACTERIZED TRANSCRIPTIONAL REGULATORY PROTEIN"/>
    <property type="match status" value="1"/>
</dbReference>
<protein>
    <recommendedName>
        <fullName evidence="6">Xylanolytic transcriptional activator regulatory domain-containing protein</fullName>
    </recommendedName>
</protein>
<accession>A0A7H8QT48</accession>
<reference evidence="8" key="1">
    <citation type="submission" date="2020-06" db="EMBL/GenBank/DDBJ databases">
        <title>A chromosome-scale genome assembly of Talaromyces rugulosus W13939.</title>
        <authorList>
            <person name="Wang B."/>
            <person name="Guo L."/>
            <person name="Ye K."/>
            <person name="Wang L."/>
        </authorList>
    </citation>
    <scope>NUCLEOTIDE SEQUENCE [LARGE SCALE GENOMIC DNA]</scope>
    <source>
        <strain evidence="8">W13939</strain>
    </source>
</reference>
<evidence type="ECO:0000256" key="1">
    <source>
        <dbReference type="ARBA" id="ARBA00004123"/>
    </source>
</evidence>
<sequence>MAARLKRYEEILRKSGIDSGMLGDEDSRGEAASAREATSDGSEKYSSPQGFGTPVPAPSAPSENTARSGPGRLITREGRSLYLDNHLWKSVSNELQDSEGILTEASTDALLGPKERQEEDLNGNFLFAGRPTRQSLLHLHPNPIQIFKLWQVFLDGVNPLTKIIHAPTIQQRILDAAGDLESVSPELEALMFAIYSSAFLSMSDEEVRKLFDEPKATLLPRYRQAAQQALANAGVLGTSELIVLQAFLLFILSVRLVYNPHVLWSMSGVCTRIAQRIGLHKDGSKLGLSVFETEIRRRTWWKLMVTDATIGHMAGCESYAIHTADTKTPSNVDDSALDPDMKELPVESSSATEMIFCLMCYDLGLWLFKHAEIKTSTFDGYWESLNSVSISLEKKDRMIDELEHMFETRYINYCDSSIPLHLMTRVVARSVVALTRLRAHHPRRYQEKGQEMPKSERNLLFGYCKNIVEYASLLFSTDKMLKFTWHTDFHFPWEPIIVMLSELRERAIGEHVEQGWPLVDKLLRTQFKNLDQGVNTPLHLAVANLAIKAWSAHVSESERRRLHPLPQPESITMYWAYLQRLRTSNPTHRKAASTVSATTTSGQHYSESLYSTGRTTTPSDTMPTGSESGIMLKDHSINLGPGISPSSFKYAADPVNSDLDMDAIAEMYPVEDSPMDWVQWDDLLQQFQAQSSGDMDILFPSPLGQL</sequence>
<dbReference type="GO" id="GO:0008270">
    <property type="term" value="F:zinc ion binding"/>
    <property type="evidence" value="ECO:0007669"/>
    <property type="project" value="InterPro"/>
</dbReference>
<keyword evidence="4" id="KW-0539">Nucleus</keyword>
<evidence type="ECO:0000256" key="5">
    <source>
        <dbReference type="SAM" id="MobiDB-lite"/>
    </source>
</evidence>
<evidence type="ECO:0000256" key="2">
    <source>
        <dbReference type="ARBA" id="ARBA00023015"/>
    </source>
</evidence>
<evidence type="ECO:0000256" key="3">
    <source>
        <dbReference type="ARBA" id="ARBA00023163"/>
    </source>
</evidence>
<keyword evidence="8" id="KW-1185">Reference proteome</keyword>
<dbReference type="GO" id="GO:0006351">
    <property type="term" value="P:DNA-templated transcription"/>
    <property type="evidence" value="ECO:0007669"/>
    <property type="project" value="InterPro"/>
</dbReference>
<dbReference type="PANTHER" id="PTHR31001:SF85">
    <property type="entry name" value="ZN(II)2CYS6 TRANSCRIPTION FACTOR (EUROFUNG)"/>
    <property type="match status" value="1"/>
</dbReference>
<evidence type="ECO:0000313" key="7">
    <source>
        <dbReference type="EMBL" id="QKX56978.1"/>
    </source>
</evidence>
<organism evidence="7 8">
    <name type="scientific">Talaromyces rugulosus</name>
    <name type="common">Penicillium rugulosum</name>
    <dbReference type="NCBI Taxonomy" id="121627"/>
    <lineage>
        <taxon>Eukaryota</taxon>
        <taxon>Fungi</taxon>
        <taxon>Dikarya</taxon>
        <taxon>Ascomycota</taxon>
        <taxon>Pezizomycotina</taxon>
        <taxon>Eurotiomycetes</taxon>
        <taxon>Eurotiomycetidae</taxon>
        <taxon>Eurotiales</taxon>
        <taxon>Trichocomaceae</taxon>
        <taxon>Talaromyces</taxon>
        <taxon>Talaromyces sect. Islandici</taxon>
    </lineage>
</organism>
<dbReference type="GO" id="GO:0005634">
    <property type="term" value="C:nucleus"/>
    <property type="evidence" value="ECO:0007669"/>
    <property type="project" value="UniProtKB-SubCell"/>
</dbReference>
<feature type="region of interest" description="Disordered" evidence="5">
    <location>
        <begin position="14"/>
        <end position="73"/>
    </location>
</feature>
<proteinExistence type="predicted"/>
<dbReference type="InterPro" id="IPR007219">
    <property type="entry name" value="XnlR_reg_dom"/>
</dbReference>
<dbReference type="InterPro" id="IPR050613">
    <property type="entry name" value="Sec_Metabolite_Reg"/>
</dbReference>
<dbReference type="Pfam" id="PF04082">
    <property type="entry name" value="Fungal_trans"/>
    <property type="match status" value="1"/>
</dbReference>
<gene>
    <name evidence="7" type="ORF">TRUGW13939_04086</name>
</gene>
<evidence type="ECO:0000313" key="8">
    <source>
        <dbReference type="Proteomes" id="UP000509510"/>
    </source>
</evidence>
<dbReference type="KEGG" id="trg:TRUGW13939_04086"/>
<dbReference type="AlphaFoldDB" id="A0A7H8QT48"/>
<dbReference type="GO" id="GO:0003677">
    <property type="term" value="F:DNA binding"/>
    <property type="evidence" value="ECO:0007669"/>
    <property type="project" value="InterPro"/>
</dbReference>
<dbReference type="EMBL" id="CP055899">
    <property type="protein sequence ID" value="QKX56978.1"/>
    <property type="molecule type" value="Genomic_DNA"/>
</dbReference>
<dbReference type="RefSeq" id="XP_035343156.1">
    <property type="nucleotide sequence ID" value="XM_035487263.1"/>
</dbReference>
<comment type="subcellular location">
    <subcellularLocation>
        <location evidence="1">Nucleus</location>
    </subcellularLocation>
</comment>
<evidence type="ECO:0000256" key="4">
    <source>
        <dbReference type="ARBA" id="ARBA00023242"/>
    </source>
</evidence>
<keyword evidence="3" id="KW-0804">Transcription</keyword>
<evidence type="ECO:0000259" key="6">
    <source>
        <dbReference type="SMART" id="SM00906"/>
    </source>
</evidence>
<dbReference type="GeneID" id="55991588"/>
<dbReference type="OrthoDB" id="2269373at2759"/>